<gene>
    <name evidence="2" type="ORF">C482_13925</name>
</gene>
<feature type="region of interest" description="Disordered" evidence="1">
    <location>
        <begin position="867"/>
        <end position="896"/>
    </location>
</feature>
<name>M0AH50_9EURY</name>
<dbReference type="Proteomes" id="UP000011693">
    <property type="component" value="Unassembled WGS sequence"/>
</dbReference>
<evidence type="ECO:0000313" key="3">
    <source>
        <dbReference type="Proteomes" id="UP000011693"/>
    </source>
</evidence>
<dbReference type="PATRIC" id="fig|1227492.4.peg.2763"/>
<accession>M0AH50</accession>
<protein>
    <submittedName>
        <fullName evidence="2">Uncharacterized protein</fullName>
    </submittedName>
</protein>
<evidence type="ECO:0000256" key="1">
    <source>
        <dbReference type="SAM" id="MobiDB-lite"/>
    </source>
</evidence>
<dbReference type="RefSeq" id="WP_006168216.1">
    <property type="nucleotide sequence ID" value="NZ_AOIN01000070.1"/>
</dbReference>
<dbReference type="AlphaFoldDB" id="M0AH50"/>
<proteinExistence type="predicted"/>
<dbReference type="OrthoDB" id="205201at2157"/>
<comment type="caution">
    <text evidence="2">The sequence shown here is derived from an EMBL/GenBank/DDBJ whole genome shotgun (WGS) entry which is preliminary data.</text>
</comment>
<organism evidence="2 3">
    <name type="scientific">Natrialba chahannaoensis JCM 10990</name>
    <dbReference type="NCBI Taxonomy" id="1227492"/>
    <lineage>
        <taxon>Archaea</taxon>
        <taxon>Methanobacteriati</taxon>
        <taxon>Methanobacteriota</taxon>
        <taxon>Stenosarchaea group</taxon>
        <taxon>Halobacteria</taxon>
        <taxon>Halobacteriales</taxon>
        <taxon>Natrialbaceae</taxon>
        <taxon>Natrialba</taxon>
    </lineage>
</organism>
<dbReference type="EMBL" id="AOIN01000070">
    <property type="protein sequence ID" value="ELY97232.1"/>
    <property type="molecule type" value="Genomic_DNA"/>
</dbReference>
<evidence type="ECO:0000313" key="2">
    <source>
        <dbReference type="EMBL" id="ELY97232.1"/>
    </source>
</evidence>
<reference evidence="2 3" key="1">
    <citation type="journal article" date="2014" name="PLoS Genet.">
        <title>Phylogenetically driven sequencing of extremely halophilic archaea reveals strategies for static and dynamic osmo-response.</title>
        <authorList>
            <person name="Becker E.A."/>
            <person name="Seitzer P.M."/>
            <person name="Tritt A."/>
            <person name="Larsen D."/>
            <person name="Krusor M."/>
            <person name="Yao A.I."/>
            <person name="Wu D."/>
            <person name="Madern D."/>
            <person name="Eisen J.A."/>
            <person name="Darling A.E."/>
            <person name="Facciotti M.T."/>
        </authorList>
    </citation>
    <scope>NUCLEOTIDE SEQUENCE [LARGE SCALE GENOMIC DNA]</scope>
    <source>
        <strain evidence="2 3">JCM 10990</strain>
    </source>
</reference>
<sequence length="916" mass="100397">MRRRELLAGSGTVAAIALSGYTGAATDGATGSQASLPSDIESVFELVPAESTLETTVQHIIYSRVDGQEHQPGYPGTHGIVDEFDEIDTDEVAETVLAIGDEMQLAAITGSFEQPNIGDDDTDGWAVGEVNGDPLVAADGKLIIALGDDSEETIDAAIAAANGDEASLLSDSDVIRTMVEHLDSMSYVTIVPDVSEVSPPGIDTELVDAVGIGFEHPLGTRSDDDTLENSYVFQLSSSADDVDDEWVHEQLRRLENGEILETSIDRSGTVVYVDAVAEQPPERDRDAAPDATVRARSNADDGVVTFEHTDGDSIDADMLEVWQNGDLADDQLADEYTRFSEGDSFELETGPIADVGLRWFDEDDGVYYYYGTTTVGRESFEATYDYDTDTVEITYTGEREVDTELLELVHRTDDSASTERSAVDGRRSLTAGETITVEDVTLGDRVSLNPAVPANPNRAQRSLASHRVRPPRMFLSSREDTVTAWYHGDQNRDADEFRVLADDEPAATQFTDVTDTLSEGDNIELGEVDHGTHVAIEWLEPDEPAVVAEEVIRPNARVDISYDDSEGTITVDHVEGTAVDTDDLELRAGDDPMAVQPVDEYDTFEPGDSLTAEAEPFVRVELVWEGPEDTEYSIGRTTAGRDLLDAEYDHDARAVDIVYTGSQPADPSFLSINYRRDGSADVDDDLEGELFEQEYETLTDGDSIVLEDVGVEDRITVMMVQEGENYVSRRSLFHFTPEPNRSFRFDEREDGLVAVYGERTDRDADSFELLVDGEPAEIQPADRHETLTVGDELELGTFDAGTELTVQWVVPDEPRSVRSHLVVPSVEFDVEYDMDASDVTVEHVGGDAIDADDLAVIVEPTQMDPVGWDEHETVSEGDTTTIDAIDESSPHSDQEPTMAVVVYKEDSQLTYERLDD</sequence>
<keyword evidence="3" id="KW-1185">Reference proteome</keyword>